<dbReference type="EMBL" id="CP002919">
    <property type="protein sequence ID" value="AFS54475.1"/>
    <property type="molecule type" value="Genomic_DNA"/>
</dbReference>
<gene>
    <name evidence="1" type="ordered locus">LFML04_2285</name>
</gene>
<dbReference type="AlphaFoldDB" id="J9ZCV6"/>
<dbReference type="Proteomes" id="UP000006177">
    <property type="component" value="Chromosome"/>
</dbReference>
<accession>J9ZCV6</accession>
<name>J9ZCV6_LEPFM</name>
<dbReference type="PATRIC" id="fig|1048260.3.peg.2487"/>
<organism evidence="1 2">
    <name type="scientific">Leptospirillum ferriphilum (strain ML-04)</name>
    <dbReference type="NCBI Taxonomy" id="1048260"/>
    <lineage>
        <taxon>Bacteria</taxon>
        <taxon>Pseudomonadati</taxon>
        <taxon>Nitrospirota</taxon>
        <taxon>Nitrospiria</taxon>
        <taxon>Nitrospirales</taxon>
        <taxon>Nitrospiraceae</taxon>
        <taxon>Leptospirillum</taxon>
    </lineage>
</organism>
<dbReference type="KEGG" id="lfi:LFML04_2285"/>
<evidence type="ECO:0008006" key="3">
    <source>
        <dbReference type="Google" id="ProtNLM"/>
    </source>
</evidence>
<protein>
    <recommendedName>
        <fullName evidence="3">PilZ domain-containing protein</fullName>
    </recommendedName>
</protein>
<proteinExistence type="predicted"/>
<reference evidence="1 2" key="1">
    <citation type="journal article" date="2011" name="J. Microbiol.">
        <title>Complete genome of Leptospirillum ferriphilum ML-04 provides insight into its physiology and environmental adaptation.</title>
        <authorList>
            <person name="Mi S."/>
            <person name="Song J."/>
            <person name="Lin J."/>
            <person name="Che Y."/>
            <person name="Zheng H."/>
            <person name="Lin J."/>
        </authorList>
    </citation>
    <scope>NUCLEOTIDE SEQUENCE [LARGE SCALE GENOMIC DNA]</scope>
    <source>
        <strain evidence="1 2">ML-04</strain>
    </source>
</reference>
<evidence type="ECO:0000313" key="1">
    <source>
        <dbReference type="EMBL" id="AFS54475.1"/>
    </source>
</evidence>
<dbReference type="HOGENOM" id="CLU_1330574_0_0_0"/>
<dbReference type="STRING" id="1048260.LFML04_2285"/>
<sequence>MATSAVSIFMPERTPSGKLLGEKEFSARKREVLGDFTVFDVLPLVIQSPEDRNAGSLVPRRSVLPIYPASWTSGPSENQIPWLVLFQSMEERLNQMMLILARLSSGEKVRLPVPVKVEISSSGIVFPSDFSYPENEALHLLIDLPVFPPMEMDVLARVSACAQSPEGTRTDVLVAFDPLPSGLRDQLLQYIVVRQREEIRQGQKDRPVATSRRIG</sequence>
<evidence type="ECO:0000313" key="2">
    <source>
        <dbReference type="Proteomes" id="UP000006177"/>
    </source>
</evidence>
<dbReference type="RefSeq" id="WP_014961978.1">
    <property type="nucleotide sequence ID" value="NC_018649.1"/>
</dbReference>